<evidence type="ECO:0000256" key="3">
    <source>
        <dbReference type="ARBA" id="ARBA00022989"/>
    </source>
</evidence>
<evidence type="ECO:0000256" key="2">
    <source>
        <dbReference type="ARBA" id="ARBA00022729"/>
    </source>
</evidence>
<evidence type="ECO:0000256" key="5">
    <source>
        <dbReference type="ARBA" id="ARBA00037847"/>
    </source>
</evidence>
<keyword evidence="9" id="KW-1185">Reference proteome</keyword>
<feature type="region of interest" description="Disordered" evidence="6">
    <location>
        <begin position="188"/>
        <end position="218"/>
    </location>
</feature>
<dbReference type="PANTHER" id="PTHR44653:SF2">
    <property type="entry name" value="DNAJ HOMOLOG SUBFAMILY C MEMBER 1"/>
    <property type="match status" value="1"/>
</dbReference>
<dbReference type="SUPFAM" id="SSF46565">
    <property type="entry name" value="Chaperone J-domain"/>
    <property type="match status" value="1"/>
</dbReference>
<dbReference type="InterPro" id="IPR052606">
    <property type="entry name" value="DnaJ_domain_protein"/>
</dbReference>
<dbReference type="GO" id="GO:0012505">
    <property type="term" value="C:endomembrane system"/>
    <property type="evidence" value="ECO:0007669"/>
    <property type="project" value="UniProtKB-SubCell"/>
</dbReference>
<reference evidence="8 9" key="1">
    <citation type="submission" date="2021-11" db="EMBL/GenBank/DDBJ databases">
        <title>Black yeast isolated from Biological Soil Crust.</title>
        <authorList>
            <person name="Kurbessoian T."/>
        </authorList>
    </citation>
    <scope>NUCLEOTIDE SEQUENCE [LARGE SCALE GENOMIC DNA]</scope>
    <source>
        <strain evidence="8 9">CCFEE 5522</strain>
    </source>
</reference>
<dbReference type="PANTHER" id="PTHR44653">
    <property type="entry name" value="DNAJ HOMOLOG SUBFAMILY C MEMBER 1"/>
    <property type="match status" value="1"/>
</dbReference>
<keyword evidence="3" id="KW-1133">Transmembrane helix</keyword>
<evidence type="ECO:0000313" key="8">
    <source>
        <dbReference type="EMBL" id="KAK4549045.1"/>
    </source>
</evidence>
<dbReference type="Proteomes" id="UP001324427">
    <property type="component" value="Unassembled WGS sequence"/>
</dbReference>
<dbReference type="CDD" id="cd06257">
    <property type="entry name" value="DnaJ"/>
    <property type="match status" value="1"/>
</dbReference>
<evidence type="ECO:0000259" key="7">
    <source>
        <dbReference type="PROSITE" id="PS50076"/>
    </source>
</evidence>
<proteinExistence type="predicted"/>
<accession>A0AAV9JUS4</accession>
<keyword evidence="4" id="KW-0472">Membrane</keyword>
<comment type="subcellular location">
    <subcellularLocation>
        <location evidence="5">Endomembrane system</location>
        <topology evidence="5">Single-pass membrane protein</topology>
    </subcellularLocation>
</comment>
<dbReference type="Gene3D" id="1.10.287.110">
    <property type="entry name" value="DnaJ domain"/>
    <property type="match status" value="1"/>
</dbReference>
<comment type="caution">
    <text evidence="8">The sequence shown here is derived from an EMBL/GenBank/DDBJ whole genome shotgun (WGS) entry which is preliminary data.</text>
</comment>
<dbReference type="PRINTS" id="PR00625">
    <property type="entry name" value="JDOMAIN"/>
</dbReference>
<dbReference type="PROSITE" id="PS50076">
    <property type="entry name" value="DNAJ_2"/>
    <property type="match status" value="1"/>
</dbReference>
<dbReference type="InterPro" id="IPR036869">
    <property type="entry name" value="J_dom_sf"/>
</dbReference>
<dbReference type="InterPro" id="IPR001623">
    <property type="entry name" value="DnaJ_domain"/>
</dbReference>
<sequence>MPHNWKYDVGSLREQVASTIATFKLEKDRLRNVQLKKTDDLEFSDRKVIMNWSRASIADFSEKLDHMEEVDQPSVEERQISDIQGEVVKRLDAKFGKVKWMAVADLPEGAYMREDGKMVIPRKKKVKTSEMAPAAAPVEAASSSSTLGSLPLPPLSAPPALQAPFQPASEIPAPVAKAPQVTICDAAEEQQDSNDGPEQASSKPEATDGSTVHVSNPDPEGIYALLGLPPQASMEQIRKAARKMTVTLHPDKNTGDPDAGIKFAEFITLYRETLDGEEKRQAYDTITPDQLVELTKRVRALTVGGAPPA</sequence>
<organism evidence="8 9">
    <name type="scientific">Oleoguttula mirabilis</name>
    <dbReference type="NCBI Taxonomy" id="1507867"/>
    <lineage>
        <taxon>Eukaryota</taxon>
        <taxon>Fungi</taxon>
        <taxon>Dikarya</taxon>
        <taxon>Ascomycota</taxon>
        <taxon>Pezizomycotina</taxon>
        <taxon>Dothideomycetes</taxon>
        <taxon>Dothideomycetidae</taxon>
        <taxon>Mycosphaerellales</taxon>
        <taxon>Teratosphaeriaceae</taxon>
        <taxon>Oleoguttula</taxon>
    </lineage>
</organism>
<protein>
    <recommendedName>
        <fullName evidence="7">J domain-containing protein</fullName>
    </recommendedName>
</protein>
<keyword evidence="1" id="KW-0812">Transmembrane</keyword>
<feature type="domain" description="J" evidence="7">
    <location>
        <begin position="221"/>
        <end position="287"/>
    </location>
</feature>
<dbReference type="EMBL" id="JAVFHQ010000005">
    <property type="protein sequence ID" value="KAK4549045.1"/>
    <property type="molecule type" value="Genomic_DNA"/>
</dbReference>
<evidence type="ECO:0000256" key="1">
    <source>
        <dbReference type="ARBA" id="ARBA00022692"/>
    </source>
</evidence>
<evidence type="ECO:0000256" key="4">
    <source>
        <dbReference type="ARBA" id="ARBA00023136"/>
    </source>
</evidence>
<feature type="compositionally biased region" description="Polar residues" evidence="6">
    <location>
        <begin position="193"/>
        <end position="214"/>
    </location>
</feature>
<gene>
    <name evidence="8" type="ORF">LTR36_007501</name>
</gene>
<evidence type="ECO:0000313" key="9">
    <source>
        <dbReference type="Proteomes" id="UP001324427"/>
    </source>
</evidence>
<evidence type="ECO:0000256" key="6">
    <source>
        <dbReference type="SAM" id="MobiDB-lite"/>
    </source>
</evidence>
<dbReference type="Pfam" id="PF00226">
    <property type="entry name" value="DnaJ"/>
    <property type="match status" value="1"/>
</dbReference>
<keyword evidence="2" id="KW-0732">Signal</keyword>
<name>A0AAV9JUS4_9PEZI</name>
<dbReference type="AlphaFoldDB" id="A0AAV9JUS4"/>
<dbReference type="SMART" id="SM00271">
    <property type="entry name" value="DnaJ"/>
    <property type="match status" value="1"/>
</dbReference>